<accession>A0A327ZNR0</accession>
<protein>
    <submittedName>
        <fullName evidence="2">Uncharacterized protein</fullName>
    </submittedName>
</protein>
<feature type="transmembrane region" description="Helical" evidence="1">
    <location>
        <begin position="7"/>
        <end position="29"/>
    </location>
</feature>
<dbReference type="RefSeq" id="WP_096077504.1">
    <property type="nucleotide sequence ID" value="NZ_CP073819.1"/>
</dbReference>
<evidence type="ECO:0000256" key="1">
    <source>
        <dbReference type="SAM" id="Phobius"/>
    </source>
</evidence>
<keyword evidence="1" id="KW-0812">Transmembrane</keyword>
<feature type="transmembrane region" description="Helical" evidence="1">
    <location>
        <begin position="89"/>
        <end position="106"/>
    </location>
</feature>
<organism evidence="2 3">
    <name type="scientific">Macrococcus epidermidis</name>
    <dbReference type="NCBI Taxonomy" id="1902580"/>
    <lineage>
        <taxon>Bacteria</taxon>
        <taxon>Bacillati</taxon>
        <taxon>Bacillota</taxon>
        <taxon>Bacilli</taxon>
        <taxon>Bacillales</taxon>
        <taxon>Staphylococcaceae</taxon>
        <taxon>Macrococcus</taxon>
    </lineage>
</organism>
<feature type="transmembrane region" description="Helical" evidence="1">
    <location>
        <begin position="64"/>
        <end position="83"/>
    </location>
</feature>
<name>A0A327ZNR0_9STAP</name>
<keyword evidence="1" id="KW-1133">Transmembrane helix</keyword>
<comment type="caution">
    <text evidence="2">The sequence shown here is derived from an EMBL/GenBank/DDBJ whole genome shotgun (WGS) entry which is preliminary data.</text>
</comment>
<dbReference type="Proteomes" id="UP000249808">
    <property type="component" value="Unassembled WGS sequence"/>
</dbReference>
<sequence>MKSPIRIILLILGFIMLFSEGFMGLPFLGGTYVLSLGWAPLGSNISIYIIMLLITALDRSNEARFSLSTIAVVGIIANAIAFIPVVGMFMHWLMFFLMLVYIGIVLNTREYRGNTTHYNSRRAGETVREYKN</sequence>
<evidence type="ECO:0000313" key="3">
    <source>
        <dbReference type="Proteomes" id="UP000249808"/>
    </source>
</evidence>
<dbReference type="EMBL" id="PZJH01000006">
    <property type="protein sequence ID" value="RAK44035.1"/>
    <property type="molecule type" value="Genomic_DNA"/>
</dbReference>
<reference evidence="2 3" key="1">
    <citation type="journal article" date="2018" name="Front. Microbiol.">
        <title>Description and Comparative Genomics of Macrococcus caseolyticus subsp. hominis subsp. nov., Macrococcus goetzii sp. nov., Macrococcus epidermidis sp. nov., and Macrococcus bohemicus sp. nov., Novel Macrococci From Human Clinical Material With Virulence Potential and Suspected Uptake of Foreign DNA by Natural Transformation.</title>
        <authorList>
            <person name="Maslanova I."/>
            <person name="Wertheimer Z."/>
            <person name="Sedlacek I."/>
            <person name="Svec P."/>
            <person name="Indrakova A."/>
            <person name="Kovarovic V."/>
            <person name="Schumann P."/>
            <person name="Sproer C."/>
            <person name="Kralova S."/>
            <person name="Sedo O."/>
            <person name="Kristofova L."/>
            <person name="Vrbovska V."/>
            <person name="Fuzik T."/>
            <person name="Petras P."/>
            <person name="Zdrahal Z."/>
            <person name="Ruzickova V."/>
            <person name="Doskar J."/>
            <person name="Pantucek R."/>
        </authorList>
    </citation>
    <scope>NUCLEOTIDE SEQUENCE [LARGE SCALE GENOMIC DNA]</scope>
    <source>
        <strain evidence="2 3">01/688</strain>
    </source>
</reference>
<keyword evidence="1" id="KW-0472">Membrane</keyword>
<feature type="transmembrane region" description="Helical" evidence="1">
    <location>
        <begin position="35"/>
        <end position="57"/>
    </location>
</feature>
<keyword evidence="3" id="KW-1185">Reference proteome</keyword>
<gene>
    <name evidence="2" type="ORF">BHU61_10835</name>
</gene>
<proteinExistence type="predicted"/>
<dbReference type="AlphaFoldDB" id="A0A327ZNR0"/>
<dbReference type="GeneID" id="99096636"/>
<evidence type="ECO:0000313" key="2">
    <source>
        <dbReference type="EMBL" id="RAK44035.1"/>
    </source>
</evidence>